<dbReference type="PANTHER" id="PTHR33057">
    <property type="entry name" value="TRANSCRIPTION REPRESSOR OFP7-RELATED"/>
    <property type="match status" value="1"/>
</dbReference>
<protein>
    <recommendedName>
        <fullName evidence="6">Transcription repressor</fullName>
    </recommendedName>
    <alternativeName>
        <fullName evidence="6">Ovate family protein</fullName>
    </alternativeName>
</protein>
<evidence type="ECO:0000256" key="1">
    <source>
        <dbReference type="ARBA" id="ARBA00004123"/>
    </source>
</evidence>
<dbReference type="STRING" id="4577.A0A1D6M526"/>
<dbReference type="Proteomes" id="UP000007305">
    <property type="component" value="Chromosome 6"/>
</dbReference>
<dbReference type="FunCoup" id="A0A1D6M526">
    <property type="interactions" value="1755"/>
</dbReference>
<dbReference type="EnsemblPlants" id="Zm00001eb288870_T001">
    <property type="protein sequence ID" value="Zm00001eb288870_P001"/>
    <property type="gene ID" value="Zm00001eb288870"/>
</dbReference>
<gene>
    <name evidence="10" type="primary">LOC100286126</name>
    <name evidence="9" type="ORF">ZEAMMB73_Zm00001d038284</name>
</gene>
<dbReference type="AlphaFoldDB" id="A0A1D6M526"/>
<reference evidence="10" key="4">
    <citation type="submission" date="2021-05" db="UniProtKB">
        <authorList>
            <consortium name="EnsemblPlants"/>
        </authorList>
    </citation>
    <scope>IDENTIFICATION</scope>
    <source>
        <strain evidence="10">cv. B73</strain>
    </source>
</reference>
<accession>A0A1D6M526</accession>
<evidence type="ECO:0000256" key="6">
    <source>
        <dbReference type="RuleBase" id="RU367028"/>
    </source>
</evidence>
<dbReference type="InterPro" id="IPR038933">
    <property type="entry name" value="Ovate"/>
</dbReference>
<evidence type="ECO:0000256" key="7">
    <source>
        <dbReference type="SAM" id="MobiDB-lite"/>
    </source>
</evidence>
<feature type="region of interest" description="Disordered" evidence="7">
    <location>
        <begin position="74"/>
        <end position="99"/>
    </location>
</feature>
<accession>A0A3L6EBN5</accession>
<organism evidence="9">
    <name type="scientific">Zea mays</name>
    <name type="common">Maize</name>
    <dbReference type="NCBI Taxonomy" id="4577"/>
    <lineage>
        <taxon>Eukaryota</taxon>
        <taxon>Viridiplantae</taxon>
        <taxon>Streptophyta</taxon>
        <taxon>Embryophyta</taxon>
        <taxon>Tracheophyta</taxon>
        <taxon>Spermatophyta</taxon>
        <taxon>Magnoliopsida</taxon>
        <taxon>Liliopsida</taxon>
        <taxon>Poales</taxon>
        <taxon>Poaceae</taxon>
        <taxon>PACMAD clade</taxon>
        <taxon>Panicoideae</taxon>
        <taxon>Andropogonodae</taxon>
        <taxon>Andropogoneae</taxon>
        <taxon>Tripsacinae</taxon>
        <taxon>Zea</taxon>
    </lineage>
</organism>
<reference evidence="11" key="1">
    <citation type="journal article" date="2009" name="Science">
        <title>The B73 maize genome: complexity, diversity, and dynamics.</title>
        <authorList>
            <person name="Schnable P.S."/>
            <person name="Ware D."/>
            <person name="Fulton R.S."/>
            <person name="Stein J.C."/>
            <person name="Wei F."/>
            <person name="Pasternak S."/>
            <person name="Liang C."/>
            <person name="Zhang J."/>
            <person name="Fulton L."/>
            <person name="Graves T.A."/>
            <person name="Minx P."/>
            <person name="Reily A.D."/>
            <person name="Courtney L."/>
            <person name="Kruchowski S.S."/>
            <person name="Tomlinson C."/>
            <person name="Strong C."/>
            <person name="Delehaunty K."/>
            <person name="Fronick C."/>
            <person name="Courtney B."/>
            <person name="Rock S.M."/>
            <person name="Belter E."/>
            <person name="Du F."/>
            <person name="Kim K."/>
            <person name="Abbott R.M."/>
            <person name="Cotton M."/>
            <person name="Levy A."/>
            <person name="Marchetto P."/>
            <person name="Ochoa K."/>
            <person name="Jackson S.M."/>
            <person name="Gillam B."/>
            <person name="Chen W."/>
            <person name="Yan L."/>
            <person name="Higginbotham J."/>
            <person name="Cardenas M."/>
            <person name="Waligorski J."/>
            <person name="Applebaum E."/>
            <person name="Phelps L."/>
            <person name="Falcone J."/>
            <person name="Kanchi K."/>
            <person name="Thane T."/>
            <person name="Scimone A."/>
            <person name="Thane N."/>
            <person name="Henke J."/>
            <person name="Wang T."/>
            <person name="Ruppert J."/>
            <person name="Shah N."/>
            <person name="Rotter K."/>
            <person name="Hodges J."/>
            <person name="Ingenthron E."/>
            <person name="Cordes M."/>
            <person name="Kohlberg S."/>
            <person name="Sgro J."/>
            <person name="Delgado B."/>
            <person name="Mead K."/>
            <person name="Chinwalla A."/>
            <person name="Leonard S."/>
            <person name="Crouse K."/>
            <person name="Collura K."/>
            <person name="Kudrna D."/>
            <person name="Currie J."/>
            <person name="He R."/>
            <person name="Angelova A."/>
            <person name="Rajasekar S."/>
            <person name="Mueller T."/>
            <person name="Lomeli R."/>
            <person name="Scara G."/>
            <person name="Ko A."/>
            <person name="Delaney K."/>
            <person name="Wissotski M."/>
            <person name="Lopez G."/>
            <person name="Campos D."/>
            <person name="Braidotti M."/>
            <person name="Ashley E."/>
            <person name="Golser W."/>
            <person name="Kim H."/>
            <person name="Lee S."/>
            <person name="Lin J."/>
            <person name="Dujmic Z."/>
            <person name="Kim W."/>
            <person name="Talag J."/>
            <person name="Zuccolo A."/>
            <person name="Fan C."/>
            <person name="Sebastian A."/>
            <person name="Kramer M."/>
            <person name="Spiegel L."/>
            <person name="Nascimento L."/>
            <person name="Zutavern T."/>
            <person name="Miller B."/>
            <person name="Ambroise C."/>
            <person name="Muller S."/>
            <person name="Spooner W."/>
            <person name="Narechania A."/>
            <person name="Ren L."/>
            <person name="Wei S."/>
            <person name="Kumari S."/>
            <person name="Faga B."/>
            <person name="Levy M.J."/>
            <person name="McMahan L."/>
            <person name="Van Buren P."/>
            <person name="Vaughn M.W."/>
            <person name="Ying K."/>
            <person name="Yeh C.-T."/>
            <person name="Emrich S.J."/>
            <person name="Jia Y."/>
            <person name="Kalyanaraman A."/>
            <person name="Hsia A.-P."/>
            <person name="Barbazuk W.B."/>
            <person name="Baucom R.S."/>
            <person name="Brutnell T.P."/>
            <person name="Carpita N.C."/>
            <person name="Chaparro C."/>
            <person name="Chia J.-M."/>
            <person name="Deragon J.-M."/>
            <person name="Estill J.C."/>
            <person name="Fu Y."/>
            <person name="Jeddeloh J.A."/>
            <person name="Han Y."/>
            <person name="Lee H."/>
            <person name="Li P."/>
            <person name="Lisch D.R."/>
            <person name="Liu S."/>
            <person name="Liu Z."/>
            <person name="Nagel D.H."/>
            <person name="McCann M.C."/>
            <person name="SanMiguel P."/>
            <person name="Myers A.M."/>
            <person name="Nettleton D."/>
            <person name="Nguyen J."/>
            <person name="Penning B.W."/>
            <person name="Ponnala L."/>
            <person name="Schneider K.L."/>
            <person name="Schwartz D.C."/>
            <person name="Sharma A."/>
            <person name="Soderlund C."/>
            <person name="Springer N.M."/>
            <person name="Sun Q."/>
            <person name="Wang H."/>
            <person name="Waterman M."/>
            <person name="Westerman R."/>
            <person name="Wolfgruber T.K."/>
            <person name="Yang L."/>
            <person name="Yu Y."/>
            <person name="Zhang L."/>
            <person name="Zhou S."/>
            <person name="Zhu Q."/>
            <person name="Bennetzen J.L."/>
            <person name="Dawe R.K."/>
            <person name="Jiang J."/>
            <person name="Jiang N."/>
            <person name="Presting G.G."/>
            <person name="Wessler S.R."/>
            <person name="Aluru S."/>
            <person name="Martienssen R.A."/>
            <person name="Clifton S.W."/>
            <person name="McCombie W.R."/>
            <person name="Wing R.A."/>
            <person name="Wilson R.K."/>
        </authorList>
    </citation>
    <scope>NUCLEOTIDE SEQUENCE [LARGE SCALE GENOMIC DNA]</scope>
    <source>
        <strain evidence="11">cv. B73</strain>
    </source>
</reference>
<comment type="function">
    <text evidence="6">Transcriptional repressor that regulates multiple aspects of plant growth and development.</text>
</comment>
<dbReference type="Pfam" id="PF04844">
    <property type="entry name" value="Ovate"/>
    <property type="match status" value="1"/>
</dbReference>
<dbReference type="PROSITE" id="PS51754">
    <property type="entry name" value="OVATE"/>
    <property type="match status" value="1"/>
</dbReference>
<evidence type="ECO:0000256" key="3">
    <source>
        <dbReference type="ARBA" id="ARBA00023015"/>
    </source>
</evidence>
<keyword evidence="4 6" id="KW-0804">Transcription</keyword>
<comment type="subcellular location">
    <subcellularLocation>
        <location evidence="1 6">Nucleus</location>
    </subcellularLocation>
</comment>
<sequence length="253" mass="26821">MVRGLPFSSLLYTTTNSAQDTPQPSPPPAAPPPAWMWPSCKHPRTSQYLRTPSATAKTIASLFLDSGESSFANSSARTTRHVDCASDSQSTESEAPAADDFADAIVRGLRSDDRLLFEPHGPSSSILERKPPAAPALRPRAAASFVDGVAVAFDSADPYHDFRASMQEMVAAHGMGDWDWLERMLAWYLGANGRDTHPAIVTAFVDLVVTMAAASASACACSSSSRVSSFTFASSSEPAESSSAGGHFSFGLR</sequence>
<evidence type="ECO:0000256" key="4">
    <source>
        <dbReference type="ARBA" id="ARBA00023163"/>
    </source>
</evidence>
<dbReference type="ExpressionAtlas" id="A0A1D6M526">
    <property type="expression patterns" value="baseline and differential"/>
</dbReference>
<name>A0A1D6M526_MAIZE</name>
<dbReference type="GO" id="GO:0005634">
    <property type="term" value="C:nucleus"/>
    <property type="evidence" value="ECO:0007669"/>
    <property type="project" value="UniProtKB-SubCell"/>
</dbReference>
<reference evidence="10" key="3">
    <citation type="submission" date="2019-07" db="EMBL/GenBank/DDBJ databases">
        <authorList>
            <person name="Seetharam A."/>
            <person name="Woodhouse M."/>
            <person name="Cannon E."/>
        </authorList>
    </citation>
    <scope>NUCLEOTIDE SEQUENCE [LARGE SCALE GENOMIC DNA]</scope>
    <source>
        <strain evidence="10">cv. B73</strain>
    </source>
</reference>
<keyword evidence="11" id="KW-1185">Reference proteome</keyword>
<dbReference type="PaxDb" id="4577-GRMZM2G430871_P01"/>
<reference evidence="9" key="2">
    <citation type="submission" date="2015-12" db="EMBL/GenBank/DDBJ databases">
        <title>Update maize B73 reference genome by single molecule sequencing technologies.</title>
        <authorList>
            <consortium name="Maize Genome Sequencing Project"/>
            <person name="Ware D."/>
        </authorList>
    </citation>
    <scope>NUCLEOTIDE SEQUENCE</scope>
    <source>
        <tissue evidence="9">Seedling</tissue>
    </source>
</reference>
<keyword evidence="5 6" id="KW-0539">Nucleus</keyword>
<dbReference type="Gramene" id="Zm00001eb288870_T001">
    <property type="protein sequence ID" value="Zm00001eb288870_P001"/>
    <property type="gene ID" value="Zm00001eb288870"/>
</dbReference>
<proteinExistence type="predicted"/>
<evidence type="ECO:0000313" key="10">
    <source>
        <dbReference type="EnsemblPlants" id="Zm00001eb288870_P001"/>
    </source>
</evidence>
<feature type="region of interest" description="Disordered" evidence="7">
    <location>
        <begin position="15"/>
        <end position="37"/>
    </location>
</feature>
<keyword evidence="3 6" id="KW-0805">Transcription regulation</keyword>
<evidence type="ECO:0000259" key="8">
    <source>
        <dbReference type="PROSITE" id="PS51754"/>
    </source>
</evidence>
<dbReference type="InterPro" id="IPR006458">
    <property type="entry name" value="Ovate_C"/>
</dbReference>
<keyword evidence="2 6" id="KW-0678">Repressor</keyword>
<feature type="compositionally biased region" description="Pro residues" evidence="7">
    <location>
        <begin position="23"/>
        <end position="35"/>
    </location>
</feature>
<evidence type="ECO:0000313" key="9">
    <source>
        <dbReference type="EMBL" id="AQK86224.1"/>
    </source>
</evidence>
<dbReference type="NCBIfam" id="TIGR01568">
    <property type="entry name" value="A_thal_3678"/>
    <property type="match status" value="1"/>
</dbReference>
<dbReference type="GO" id="GO:0045892">
    <property type="term" value="P:negative regulation of DNA-templated transcription"/>
    <property type="evidence" value="ECO:0007669"/>
    <property type="project" value="UniProtKB-UniRule"/>
</dbReference>
<evidence type="ECO:0000313" key="11">
    <source>
        <dbReference type="Proteomes" id="UP000007305"/>
    </source>
</evidence>
<dbReference type="PANTHER" id="PTHR33057:SF76">
    <property type="entry name" value="TRANSCRIPTION REPRESSOR"/>
    <property type="match status" value="1"/>
</dbReference>
<dbReference type="EMBL" id="CM000782">
    <property type="protein sequence ID" value="AQK86224.1"/>
    <property type="molecule type" value="Genomic_DNA"/>
</dbReference>
<evidence type="ECO:0000256" key="5">
    <source>
        <dbReference type="ARBA" id="ARBA00023242"/>
    </source>
</evidence>
<evidence type="ECO:0000256" key="2">
    <source>
        <dbReference type="ARBA" id="ARBA00022491"/>
    </source>
</evidence>
<dbReference type="OMA" id="RNNHGFI"/>
<feature type="domain" description="OVATE" evidence="8">
    <location>
        <begin position="151"/>
        <end position="210"/>
    </location>
</feature>
<dbReference type="eggNOG" id="ENOG502RFQ4">
    <property type="taxonomic scope" value="Eukaryota"/>
</dbReference>